<keyword evidence="1" id="KW-0812">Transmembrane</keyword>
<dbReference type="EMBL" id="BDCO01000002">
    <property type="protein sequence ID" value="GAT34022.1"/>
    <property type="molecule type" value="Genomic_DNA"/>
</dbReference>
<proteinExistence type="predicted"/>
<keyword evidence="3" id="KW-1185">Reference proteome</keyword>
<dbReference type="AlphaFoldDB" id="A0A146G9T3"/>
<dbReference type="RefSeq" id="WP_075079696.1">
    <property type="nucleotide sequence ID" value="NZ_BDCO01000002.1"/>
</dbReference>
<keyword evidence="1" id="KW-1133">Transmembrane helix</keyword>
<dbReference type="InParanoid" id="A0A146G9T3"/>
<dbReference type="OrthoDB" id="9826674at2"/>
<sequence length="173" mass="19129">MIENPEIRAKILDWQKRYNIQDGDPAIALLELIEFIGPMRGSAAPAEAGEYRAAPVSAAPISANVDVSSESLAEAMKTALLPVIERMSYQAQEMQQKLEHIDFDKFVKQIEAYHEGIDYCTKKLDVVKKETDALVIRVDKVGSQIKPITRGAVVTLCIFFAVLGAIVSRLLVL</sequence>
<evidence type="ECO:0000256" key="1">
    <source>
        <dbReference type="SAM" id="Phobius"/>
    </source>
</evidence>
<feature type="transmembrane region" description="Helical" evidence="1">
    <location>
        <begin position="152"/>
        <end position="172"/>
    </location>
</feature>
<evidence type="ECO:0000313" key="3">
    <source>
        <dbReference type="Proteomes" id="UP000076023"/>
    </source>
</evidence>
<evidence type="ECO:0000313" key="2">
    <source>
        <dbReference type="EMBL" id="GAT34022.1"/>
    </source>
</evidence>
<gene>
    <name evidence="2" type="ORF">TSACC_22444</name>
</gene>
<name>A0A146G9T3_TERSA</name>
<comment type="caution">
    <text evidence="2">The sequence shown here is derived from an EMBL/GenBank/DDBJ whole genome shotgun (WGS) entry which is preliminary data.</text>
</comment>
<accession>A0A146G9T3</accession>
<dbReference type="Proteomes" id="UP000076023">
    <property type="component" value="Unassembled WGS sequence"/>
</dbReference>
<keyword evidence="1" id="KW-0472">Membrane</keyword>
<organism evidence="2 3">
    <name type="scientific">Terrimicrobium sacchariphilum</name>
    <dbReference type="NCBI Taxonomy" id="690879"/>
    <lineage>
        <taxon>Bacteria</taxon>
        <taxon>Pseudomonadati</taxon>
        <taxon>Verrucomicrobiota</taxon>
        <taxon>Terrimicrobiia</taxon>
        <taxon>Terrimicrobiales</taxon>
        <taxon>Terrimicrobiaceae</taxon>
        <taxon>Terrimicrobium</taxon>
    </lineage>
</organism>
<reference evidence="3" key="1">
    <citation type="journal article" date="2017" name="Genome Announc.">
        <title>Draft Genome Sequence of Terrimicrobium sacchariphilum NM-5T, a Facultative Anaerobic Soil Bacterium of the Class Spartobacteria.</title>
        <authorList>
            <person name="Qiu Y.L."/>
            <person name="Tourlousse D.M."/>
            <person name="Matsuura N."/>
            <person name="Ohashi A."/>
            <person name="Sekiguchi Y."/>
        </authorList>
    </citation>
    <scope>NUCLEOTIDE SEQUENCE [LARGE SCALE GENOMIC DNA]</scope>
    <source>
        <strain evidence="3">NM-5</strain>
    </source>
</reference>
<protein>
    <submittedName>
        <fullName evidence="2">Uncharacterized protein</fullName>
    </submittedName>
</protein>
<dbReference type="STRING" id="690879.TSACC_22444"/>